<proteinExistence type="predicted"/>
<accession>Q13NK7</accession>
<protein>
    <submittedName>
        <fullName evidence="1">Uncharacterized protein</fullName>
    </submittedName>
</protein>
<organism evidence="1 2">
    <name type="scientific">Paraburkholderia xenovorans (strain LB400)</name>
    <dbReference type="NCBI Taxonomy" id="266265"/>
    <lineage>
        <taxon>Bacteria</taxon>
        <taxon>Pseudomonadati</taxon>
        <taxon>Pseudomonadota</taxon>
        <taxon>Betaproteobacteria</taxon>
        <taxon>Burkholderiales</taxon>
        <taxon>Burkholderiaceae</taxon>
        <taxon>Paraburkholderia</taxon>
    </lineage>
</organism>
<dbReference type="AlphaFoldDB" id="Q13NK7"/>
<evidence type="ECO:0000313" key="2">
    <source>
        <dbReference type="Proteomes" id="UP000001817"/>
    </source>
</evidence>
<sequence>MSAICRHRPAASWPASITHVRENPGETCAALLYGWWHGVCNRVARVRRSPHSLIHSLRWRPTMKTLVLKDLARIDELDRAASLSIRGGIACLTREAPSACPGALEPVLVRRGWNPCPPVHSGCGPVYFPFGKLPLHAEPTVVPL</sequence>
<reference evidence="1 2" key="1">
    <citation type="journal article" date="2006" name="Proc. Natl. Acad. Sci. U.S.A.">
        <title>Burkholderia xenovorans LB400 harbors a multi-replicon, 9.73-Mbp genome shaped for versatility.</title>
        <authorList>
            <person name="Chain P.S."/>
            <person name="Denef V.J."/>
            <person name="Konstantinidis K.T."/>
            <person name="Vergez L.M."/>
            <person name="Agullo L."/>
            <person name="Reyes V.L."/>
            <person name="Hauser L."/>
            <person name="Cordova M."/>
            <person name="Gomez L."/>
            <person name="Gonzalez M."/>
            <person name="Land M."/>
            <person name="Lao V."/>
            <person name="Larimer F."/>
            <person name="LiPuma J.J."/>
            <person name="Mahenthiralingam E."/>
            <person name="Malfatti S.A."/>
            <person name="Marx C.J."/>
            <person name="Parnell J.J."/>
            <person name="Ramette A."/>
            <person name="Richardson P."/>
            <person name="Seeger M."/>
            <person name="Smith D."/>
            <person name="Spilker T."/>
            <person name="Sul W.J."/>
            <person name="Tsoi T.V."/>
            <person name="Ulrich L.E."/>
            <person name="Zhulin I.B."/>
            <person name="Tiedje J.M."/>
        </authorList>
    </citation>
    <scope>NUCLEOTIDE SEQUENCE [LARGE SCALE GENOMIC DNA]</scope>
    <source>
        <strain evidence="1 2">LB400</strain>
    </source>
</reference>
<dbReference type="eggNOG" id="ENOG5030X18">
    <property type="taxonomic scope" value="Bacteria"/>
</dbReference>
<dbReference type="KEGG" id="bxe:Bxe_B1633"/>
<gene>
    <name evidence="1" type="ORF">Bxe_B1633</name>
</gene>
<evidence type="ECO:0000313" key="1">
    <source>
        <dbReference type="EMBL" id="ABE34332.1"/>
    </source>
</evidence>
<dbReference type="EMBL" id="CP000271">
    <property type="protein sequence ID" value="ABE34332.1"/>
    <property type="molecule type" value="Genomic_DNA"/>
</dbReference>
<name>Q13NK7_PARXL</name>
<dbReference type="Proteomes" id="UP000001817">
    <property type="component" value="Chromosome 2"/>
</dbReference>
<keyword evidence="2" id="KW-1185">Reference proteome</keyword>